<dbReference type="SUPFAM" id="SSF57095">
    <property type="entry name" value="Scorpion toxin-like"/>
    <property type="match status" value="1"/>
</dbReference>
<dbReference type="GO" id="GO:0005576">
    <property type="term" value="C:extracellular region"/>
    <property type="evidence" value="ECO:0007669"/>
    <property type="project" value="UniProtKB-SubCell"/>
</dbReference>
<evidence type="ECO:0000313" key="8">
    <source>
        <dbReference type="RefSeq" id="XP_011099999.1"/>
    </source>
</evidence>
<dbReference type="InterPro" id="IPR008176">
    <property type="entry name" value="Defensin_plant"/>
</dbReference>
<dbReference type="SMART" id="SM00505">
    <property type="entry name" value="Knot1"/>
    <property type="match status" value="1"/>
</dbReference>
<dbReference type="PROSITE" id="PS00940">
    <property type="entry name" value="GAMMA_THIONIN"/>
    <property type="match status" value="1"/>
</dbReference>
<accession>A0A6I9UXV1</accession>
<dbReference type="PANTHER" id="PTHR33147">
    <property type="entry name" value="DEFENSIN-LIKE PROTEIN 1"/>
    <property type="match status" value="1"/>
</dbReference>
<proteinExistence type="predicted"/>
<protein>
    <submittedName>
        <fullName evidence="8">Defensin Ec-AMP-D2-like</fullName>
    </submittedName>
</protein>
<dbReference type="PANTHER" id="PTHR33147:SF39">
    <property type="entry name" value="DRO1 PROTEIN-RELATED"/>
    <property type="match status" value="1"/>
</dbReference>
<dbReference type="OrthoDB" id="683455at2759"/>
<organism evidence="7 8">
    <name type="scientific">Sesamum indicum</name>
    <name type="common">Oriental sesame</name>
    <name type="synonym">Sesamum orientale</name>
    <dbReference type="NCBI Taxonomy" id="4182"/>
    <lineage>
        <taxon>Eukaryota</taxon>
        <taxon>Viridiplantae</taxon>
        <taxon>Streptophyta</taxon>
        <taxon>Embryophyta</taxon>
        <taxon>Tracheophyta</taxon>
        <taxon>Spermatophyta</taxon>
        <taxon>Magnoliopsida</taxon>
        <taxon>eudicotyledons</taxon>
        <taxon>Gunneridae</taxon>
        <taxon>Pentapetalae</taxon>
        <taxon>asterids</taxon>
        <taxon>lamiids</taxon>
        <taxon>Lamiales</taxon>
        <taxon>Pedaliaceae</taxon>
        <taxon>Sesamum</taxon>
    </lineage>
</organism>
<dbReference type="PRINTS" id="PR00288">
    <property type="entry name" value="PUROTHIONIN"/>
</dbReference>
<keyword evidence="3 5" id="KW-0732">Signal</keyword>
<dbReference type="KEGG" id="sind:105178256"/>
<evidence type="ECO:0000256" key="5">
    <source>
        <dbReference type="SAM" id="SignalP"/>
    </source>
</evidence>
<comment type="subcellular location">
    <subcellularLocation>
        <location evidence="1">Secreted</location>
    </subcellularLocation>
</comment>
<evidence type="ECO:0000259" key="6">
    <source>
        <dbReference type="SMART" id="SM00505"/>
    </source>
</evidence>
<dbReference type="InterPro" id="IPR036574">
    <property type="entry name" value="Scorpion_toxin-like_sf"/>
</dbReference>
<dbReference type="GO" id="GO:0006952">
    <property type="term" value="P:defense response"/>
    <property type="evidence" value="ECO:0007669"/>
    <property type="project" value="InterPro"/>
</dbReference>
<keyword evidence="7" id="KW-1185">Reference proteome</keyword>
<evidence type="ECO:0000256" key="2">
    <source>
        <dbReference type="ARBA" id="ARBA00022525"/>
    </source>
</evidence>
<evidence type="ECO:0000256" key="3">
    <source>
        <dbReference type="ARBA" id="ARBA00022729"/>
    </source>
</evidence>
<sequence length="82" mass="9231">MENKKAFGVFFMLLIIMIAHVTIPHVEAKAEPKLCIAKSNKFKGFCLKDPKCVSVCKTEGFTGGRCRGFRLRCYCTKTAKHC</sequence>
<dbReference type="Pfam" id="PF00304">
    <property type="entry name" value="Gamma-thionin"/>
    <property type="match status" value="1"/>
</dbReference>
<evidence type="ECO:0000256" key="4">
    <source>
        <dbReference type="ARBA" id="ARBA00023157"/>
    </source>
</evidence>
<name>A0A6I9UXV1_SESIN</name>
<feature type="domain" description="Knottins-like" evidence="6">
    <location>
        <begin position="34"/>
        <end position="79"/>
    </location>
</feature>
<dbReference type="AlphaFoldDB" id="A0A6I9UXV1"/>
<dbReference type="Proteomes" id="UP000504604">
    <property type="component" value="Linkage group LG15"/>
</dbReference>
<gene>
    <name evidence="8" type="primary">LOC105178256</name>
</gene>
<dbReference type="Gene3D" id="3.30.30.10">
    <property type="entry name" value="Knottin, scorpion toxin-like"/>
    <property type="match status" value="1"/>
</dbReference>
<dbReference type="InterPro" id="IPR003614">
    <property type="entry name" value="Knottins"/>
</dbReference>
<feature type="chain" id="PRO_5027085951" evidence="5">
    <location>
        <begin position="29"/>
        <end position="82"/>
    </location>
</feature>
<keyword evidence="2" id="KW-0964">Secreted</keyword>
<dbReference type="CDD" id="cd00107">
    <property type="entry name" value="Knot1"/>
    <property type="match status" value="1"/>
</dbReference>
<keyword evidence="4" id="KW-1015">Disulfide bond</keyword>
<feature type="signal peptide" evidence="5">
    <location>
        <begin position="1"/>
        <end position="28"/>
    </location>
</feature>
<dbReference type="GeneID" id="105178256"/>
<dbReference type="InParanoid" id="A0A6I9UXV1"/>
<dbReference type="RefSeq" id="XP_011099999.1">
    <property type="nucleotide sequence ID" value="XM_011101697.2"/>
</dbReference>
<evidence type="ECO:0000313" key="7">
    <source>
        <dbReference type="Proteomes" id="UP000504604"/>
    </source>
</evidence>
<reference evidence="8" key="1">
    <citation type="submission" date="2025-08" db="UniProtKB">
        <authorList>
            <consortium name="RefSeq"/>
        </authorList>
    </citation>
    <scope>IDENTIFICATION</scope>
</reference>
<evidence type="ECO:0000256" key="1">
    <source>
        <dbReference type="ARBA" id="ARBA00004613"/>
    </source>
</evidence>